<organism evidence="2 3">
    <name type="scientific">Chromobacterium violaceum (strain ATCC 12472 / DSM 30191 / JCM 1249 / CCUG 213 / NBRC 12614 / NCIMB 9131 / NCTC 9757 / MK)</name>
    <dbReference type="NCBI Taxonomy" id="243365"/>
    <lineage>
        <taxon>Bacteria</taxon>
        <taxon>Pseudomonadati</taxon>
        <taxon>Pseudomonadota</taxon>
        <taxon>Betaproteobacteria</taxon>
        <taxon>Neisseriales</taxon>
        <taxon>Chromobacteriaceae</taxon>
        <taxon>Chromobacterium</taxon>
    </lineage>
</organism>
<dbReference type="KEGG" id="cvi:CV_1835"/>
<dbReference type="EMBL" id="AE016825">
    <property type="protein sequence ID" value="AAQ59509.1"/>
    <property type="molecule type" value="Genomic_DNA"/>
</dbReference>
<reference evidence="2 3" key="1">
    <citation type="journal article" date="2003" name="Proc. Natl. Acad. Sci. U.S.A.">
        <title>The complete genome sequence of Chromobacterium violaceum reveals remarkable and exploitable bacterial adaptability.</title>
        <authorList>
            <person name="Vasconcelos A.T.R."/>
            <person name="de Almeida D.F."/>
            <person name="Almeida F.C."/>
            <person name="de Almeida L.G.P."/>
            <person name="de Almeida R."/>
            <person name="Goncalves J.A.A."/>
            <person name="Andrade E.M."/>
            <person name="Antonio R.V."/>
            <person name="Araripe J."/>
            <person name="de Araujo M.F.F."/>
            <person name="Filho S.A."/>
            <person name="Azevedo V."/>
            <person name="Batista A.J."/>
            <person name="Bataus L.A.M."/>
            <person name="Batista J.S."/>
            <person name="Belo A."/>
            <person name="vander Berg C."/>
            <person name="Blamey J."/>
            <person name="Bogo M."/>
            <person name="Bonato S."/>
            <person name="Bordignon J."/>
            <person name="Brito C.A."/>
            <person name="Brocchi M."/>
            <person name="Burity H.A."/>
            <person name="Camargo A.A."/>
            <person name="Cardoso D.D.P."/>
            <person name="Carneiro N.P."/>
            <person name="Carraro D.M."/>
            <person name="Carvalho C.M.B."/>
            <person name="Cascardo J.C.M."/>
            <person name="Cavada B.S."/>
            <person name="Chueire L.M.O."/>
            <person name="Pasa T.B.C."/>
            <person name="Duran N."/>
            <person name="Fagundes N."/>
            <person name="Falcao C.L."/>
            <person name="Fantinatti F."/>
            <person name="Farias I.P."/>
            <person name="Felipe M.S.S."/>
            <person name="Ferrari L.P."/>
            <person name="Ferro J.A."/>
            <person name="Ferro M.I.T."/>
            <person name="Franco G.R."/>
            <person name="Freitas N.S.A."/>
            <person name="Furlan L.R."/>
            <person name="Gazzinelli R.T."/>
            <person name="Gomes E.A."/>
            <person name="Goncalves P.R."/>
            <person name="Grangeiro T.B."/>
            <person name="Grattapaglia D."/>
            <person name="Grisard E.C."/>
            <person name="Guimaraes C.T."/>
            <person name="Hanna E.S."/>
            <person name="Hungria M."/>
            <person name="Jardim S.N."/>
            <person name="Laurino J."/>
            <person name="Leoi L.C.T."/>
            <person name="Fassarella L."/>
            <person name="Lima A."/>
            <person name="Loureiro M.F."/>
            <person name="Lyra M.C.P."/>
            <person name="Macedo M."/>
            <person name="Madeira H.M.F."/>
            <person name="Manfio G.P."/>
            <person name="Maranhao A.Q."/>
            <person name="Martins W.S."/>
            <person name="di Mauro S.M.Z."/>
            <person name="de Medeiros S.R.B."/>
            <person name="Meissner R.D.V."/>
            <person name="Menck C.F.M."/>
            <person name="Moreira M.A.M."/>
            <person name="Nascimento F.F."/>
            <person name="Nicolas M.F."/>
            <person name="Oliveira J.G."/>
            <person name="Oliveira S.C."/>
            <person name="Paixao R.F.C."/>
            <person name="Parente J.A."/>
            <person name="Pedrosa F.O."/>
            <person name="Pena S.J.D."/>
            <person name="Perreira J.O."/>
            <person name="Perreira M."/>
            <person name="Pinto L.S.R.C."/>
            <person name="Pinto L.S."/>
            <person name="Porto J.I.R."/>
            <person name="Potrich D.P."/>
            <person name="Neto C.E.R."/>
            <person name="Reis A.M.M."/>
            <person name="Rigo L.U."/>
            <person name="Rondinelli E."/>
            <person name="dos Santos E.B.P."/>
            <person name="Santos F.R."/>
            <person name="Schneider M.P.C."/>
            <person name="Seuanez H.N."/>
            <person name="Silva A.M.R."/>
            <person name="da Silva A.L.C."/>
            <person name="Silva D.W."/>
            <person name="Silva R."/>
            <person name="Simoes I.C."/>
            <person name="Simon D."/>
            <person name="Soares C.M.A."/>
            <person name="Soares R.B.A."/>
            <person name="Souza E.M."/>
            <person name="Souza K.R.L."/>
            <person name="Souza R.C."/>
            <person name="Steffens M.B.R."/>
            <person name="Steindel M."/>
            <person name="Teixeira S.R."/>
            <person name="Urmenyi T."/>
            <person name="Vettore A."/>
            <person name="Wassem R."/>
            <person name="Zaha A."/>
            <person name="Simpson A.J.G."/>
        </authorList>
    </citation>
    <scope>NUCLEOTIDE SEQUENCE [LARGE SCALE GENOMIC DNA]</scope>
    <source>
        <strain evidence="3">ATCC 12472 / DSM 30191 / JCM 1249 / NBRC 12614 / NCIMB 9131 / NCTC 9757</strain>
    </source>
</reference>
<dbReference type="Proteomes" id="UP000001424">
    <property type="component" value="Chromosome"/>
</dbReference>
<protein>
    <submittedName>
        <fullName evidence="2">Uncharacterized protein</fullName>
    </submittedName>
</protein>
<proteinExistence type="predicted"/>
<feature type="compositionally biased region" description="Basic residues" evidence="1">
    <location>
        <begin position="165"/>
        <end position="183"/>
    </location>
</feature>
<evidence type="ECO:0000313" key="2">
    <source>
        <dbReference type="EMBL" id="AAQ59509.1"/>
    </source>
</evidence>
<keyword evidence="3" id="KW-1185">Reference proteome</keyword>
<gene>
    <name evidence="2" type="ordered locus">CV_1835</name>
</gene>
<dbReference type="HOGENOM" id="CLU_1472722_0_0_4"/>
<feature type="region of interest" description="Disordered" evidence="1">
    <location>
        <begin position="85"/>
        <end position="105"/>
    </location>
</feature>
<evidence type="ECO:0000256" key="1">
    <source>
        <dbReference type="SAM" id="MobiDB-lite"/>
    </source>
</evidence>
<accession>Q7NWZ4</accession>
<feature type="region of interest" description="Disordered" evidence="1">
    <location>
        <begin position="153"/>
        <end position="183"/>
    </location>
</feature>
<name>Q7NWZ4_CHRVO</name>
<dbReference type="AlphaFoldDB" id="Q7NWZ4"/>
<sequence>MHQHFVQAAAIQHDRAGYQAHAAEAERLVHRLGRRVVRMHRQLQRHQPGQLGGLVQQRLHQAARHPLAAALRPGEHALHRRAMADSGPDIAPQRGDADQFPAAESPQRPLRVAWLDLTLDGLPAQRGDFGGIGVDGRRIVAGRRDADRLVGIGVGGAQQTDRQPAVHRSKRHATSPPRRRLRR</sequence>
<evidence type="ECO:0000313" key="3">
    <source>
        <dbReference type="Proteomes" id="UP000001424"/>
    </source>
</evidence>